<dbReference type="Proteomes" id="UP000054845">
    <property type="component" value="Unassembled WGS sequence"/>
</dbReference>
<proteinExistence type="predicted"/>
<evidence type="ECO:0000256" key="1">
    <source>
        <dbReference type="SAM" id="Coils"/>
    </source>
</evidence>
<feature type="region of interest" description="Disordered" evidence="2">
    <location>
        <begin position="118"/>
        <end position="140"/>
    </location>
</feature>
<evidence type="ECO:0000256" key="2">
    <source>
        <dbReference type="SAM" id="MobiDB-lite"/>
    </source>
</evidence>
<keyword evidence="1" id="KW-0175">Coiled coil</keyword>
<sequence length="284" mass="31830">MGKDLSRKRRKFRHNDDAPNPNDSSDDGRAHSPDADVPAYAGDRDSGVRRRTMAELARLSPSRGVERGSIWAVRESQSPRRDHGSDGGGESEEEHRDVFHLDVPYVADDAEAIPRTDTHTAILQEDDKSPLNEEEAAELQDLEEEEVVEYLRQKREKVRLDRIRQIEERDAREAAERAAAKEAREQAEKEKWKLTEAQLALMRRTAAAIRSSSTPSVLEMRILANHGGDHRFSFLRRGEGKKLAKARAWALQHRAQAESAKESVGSDALAEKAQLAEIGDGVSN</sequence>
<name>A0A0N7LBB0_9BASI</name>
<reference evidence="3 4" key="1">
    <citation type="submission" date="2014-09" db="EMBL/GenBank/DDBJ databases">
        <authorList>
            <person name="Magalhaes I.L.F."/>
            <person name="Oliveira U."/>
            <person name="Santos F.R."/>
            <person name="Vidigal T.H.D.A."/>
            <person name="Brescovit A.D."/>
            <person name="Santos A.J."/>
        </authorList>
    </citation>
    <scope>NUCLEOTIDE SEQUENCE [LARGE SCALE GENOMIC DNA]</scope>
</reference>
<feature type="region of interest" description="Disordered" evidence="2">
    <location>
        <begin position="1"/>
        <end position="97"/>
    </location>
</feature>
<keyword evidence="4" id="KW-1185">Reference proteome</keyword>
<dbReference type="STRING" id="401625.A0A0N7LBB0"/>
<organism evidence="3 4">
    <name type="scientific">Ceraceosorus bombacis</name>
    <dbReference type="NCBI Taxonomy" id="401625"/>
    <lineage>
        <taxon>Eukaryota</taxon>
        <taxon>Fungi</taxon>
        <taxon>Dikarya</taxon>
        <taxon>Basidiomycota</taxon>
        <taxon>Ustilaginomycotina</taxon>
        <taxon>Exobasidiomycetes</taxon>
        <taxon>Ceraceosorales</taxon>
        <taxon>Ceraceosoraceae</taxon>
        <taxon>Ceraceosorus</taxon>
    </lineage>
</organism>
<dbReference type="AlphaFoldDB" id="A0A0N7LBB0"/>
<feature type="coiled-coil region" evidence="1">
    <location>
        <begin position="164"/>
        <end position="200"/>
    </location>
</feature>
<dbReference type="EMBL" id="CCYA01000276">
    <property type="protein sequence ID" value="CEH18882.1"/>
    <property type="molecule type" value="Genomic_DNA"/>
</dbReference>
<protein>
    <submittedName>
        <fullName evidence="3">Uncharacterized protein</fullName>
    </submittedName>
</protein>
<evidence type="ECO:0000313" key="4">
    <source>
        <dbReference type="Proteomes" id="UP000054845"/>
    </source>
</evidence>
<evidence type="ECO:0000313" key="3">
    <source>
        <dbReference type="EMBL" id="CEH18882.1"/>
    </source>
</evidence>
<accession>A0A0N7LBB0</accession>
<dbReference type="OrthoDB" id="2552978at2759"/>
<feature type="compositionally biased region" description="Basic residues" evidence="2">
    <location>
        <begin position="1"/>
        <end position="13"/>
    </location>
</feature>